<keyword evidence="3" id="KW-1185">Reference proteome</keyword>
<dbReference type="EMBL" id="LJBJ02000017">
    <property type="protein sequence ID" value="OAX51507.1"/>
    <property type="molecule type" value="Genomic_DNA"/>
</dbReference>
<evidence type="ECO:0000256" key="1">
    <source>
        <dbReference type="SAM" id="MobiDB-lite"/>
    </source>
</evidence>
<reference evidence="2" key="1">
    <citation type="submission" date="2016-06" db="EMBL/GenBank/DDBJ databases">
        <title>Identification of putative biosynthetic pathways for the production of bioactive secondary metabolites by the marine actinomycete Kocuria kristinae RUTW2-3.</title>
        <authorList>
            <person name="Waterworth S.C."/>
            <person name="Walmsley T.A."/>
            <person name="Matongo T."/>
            <person name="Davies-Coleman M.T."/>
            <person name="Dorrington R.A."/>
        </authorList>
    </citation>
    <scope>NUCLEOTIDE SEQUENCE [LARGE SCALE GENOMIC DNA]</scope>
    <source>
        <strain evidence="2">RUTW2-3</strain>
    </source>
</reference>
<feature type="region of interest" description="Disordered" evidence="1">
    <location>
        <begin position="1"/>
        <end position="38"/>
    </location>
</feature>
<proteinExistence type="predicted"/>
<protein>
    <submittedName>
        <fullName evidence="2">ATP/GTP-binding protein</fullName>
    </submittedName>
</protein>
<gene>
    <name evidence="2" type="ORF">AN277_0208410</name>
</gene>
<evidence type="ECO:0000313" key="2">
    <source>
        <dbReference type="EMBL" id="OAX51507.1"/>
    </source>
</evidence>
<organism evidence="2 3">
    <name type="scientific">Rothia kristinae</name>
    <dbReference type="NCBI Taxonomy" id="37923"/>
    <lineage>
        <taxon>Bacteria</taxon>
        <taxon>Bacillati</taxon>
        <taxon>Actinomycetota</taxon>
        <taxon>Actinomycetes</taxon>
        <taxon>Micrococcales</taxon>
        <taxon>Micrococcaceae</taxon>
        <taxon>Rothia</taxon>
    </lineage>
</organism>
<sequence>MSRSRSSRPRRQLGHGKAGPSKWQRSAPGGGDISRVLEPAPRVERDRFGSWAVRFIPAVNARKTYTCPGCTRPIAPGTAHCVVWRTDHLFGDERGIEERRHWHLRCWETR</sequence>
<name>A0A199NRG3_9MICC</name>
<accession>A0A199NRG3</accession>
<comment type="caution">
    <text evidence="2">The sequence shown here is derived from an EMBL/GenBank/DDBJ whole genome shotgun (WGS) entry which is preliminary data.</text>
</comment>
<dbReference type="AlphaFoldDB" id="A0A199NRG3"/>
<feature type="compositionally biased region" description="Basic residues" evidence="1">
    <location>
        <begin position="1"/>
        <end position="14"/>
    </location>
</feature>
<evidence type="ECO:0000313" key="3">
    <source>
        <dbReference type="Proteomes" id="UP000053171"/>
    </source>
</evidence>
<dbReference type="Proteomes" id="UP000053171">
    <property type="component" value="Unassembled WGS sequence"/>
</dbReference>
<dbReference type="RefSeq" id="WP_061225082.1">
    <property type="nucleotide sequence ID" value="NZ_CP113782.1"/>
</dbReference>